<reference evidence="1" key="1">
    <citation type="journal article" date="2014" name="Int. J. Syst. Evol. Microbiol.">
        <title>Complete genome sequence of Corynebacterium casei LMG S-19264T (=DSM 44701T), isolated from a smear-ripened cheese.</title>
        <authorList>
            <consortium name="US DOE Joint Genome Institute (JGI-PGF)"/>
            <person name="Walter F."/>
            <person name="Albersmeier A."/>
            <person name="Kalinowski J."/>
            <person name="Ruckert C."/>
        </authorList>
    </citation>
    <scope>NUCLEOTIDE SEQUENCE</scope>
    <source>
        <strain evidence="1">CGMCC 1.12921</strain>
    </source>
</reference>
<protein>
    <recommendedName>
        <fullName evidence="3">DUF1800 domain-containing protein</fullName>
    </recommendedName>
</protein>
<accession>A0A8J2V199</accession>
<proteinExistence type="predicted"/>
<name>A0A8J2V199_9PROT</name>
<evidence type="ECO:0000313" key="2">
    <source>
        <dbReference type="Proteomes" id="UP000613582"/>
    </source>
</evidence>
<dbReference type="AlphaFoldDB" id="A0A8J2V199"/>
<evidence type="ECO:0000313" key="1">
    <source>
        <dbReference type="EMBL" id="GGC95315.1"/>
    </source>
</evidence>
<evidence type="ECO:0008006" key="3">
    <source>
        <dbReference type="Google" id="ProtNLM"/>
    </source>
</evidence>
<dbReference type="PANTHER" id="PTHR43737:SF1">
    <property type="entry name" value="DUF1501 DOMAIN-CONTAINING PROTEIN"/>
    <property type="match status" value="1"/>
</dbReference>
<dbReference type="InterPro" id="IPR014917">
    <property type="entry name" value="DUF1800"/>
</dbReference>
<dbReference type="Pfam" id="PF08811">
    <property type="entry name" value="DUF1800"/>
    <property type="match status" value="1"/>
</dbReference>
<reference evidence="1" key="2">
    <citation type="submission" date="2020-09" db="EMBL/GenBank/DDBJ databases">
        <authorList>
            <person name="Sun Q."/>
            <person name="Zhou Y."/>
        </authorList>
    </citation>
    <scope>NUCLEOTIDE SEQUENCE</scope>
    <source>
        <strain evidence="1">CGMCC 1.12921</strain>
    </source>
</reference>
<organism evidence="1 2">
    <name type="scientific">Aquisalinus flavus</name>
    <dbReference type="NCBI Taxonomy" id="1526572"/>
    <lineage>
        <taxon>Bacteria</taxon>
        <taxon>Pseudomonadati</taxon>
        <taxon>Pseudomonadota</taxon>
        <taxon>Alphaproteobacteria</taxon>
        <taxon>Parvularculales</taxon>
        <taxon>Parvularculaceae</taxon>
        <taxon>Aquisalinus</taxon>
    </lineage>
</organism>
<dbReference type="Proteomes" id="UP000613582">
    <property type="component" value="Unassembled WGS sequence"/>
</dbReference>
<gene>
    <name evidence="1" type="ORF">GCM10011342_00160</name>
</gene>
<dbReference type="RefSeq" id="WP_206711283.1">
    <property type="nucleotide sequence ID" value="NZ_BMGH01000001.1"/>
</dbReference>
<dbReference type="PANTHER" id="PTHR43737">
    <property type="entry name" value="BLL7424 PROTEIN"/>
    <property type="match status" value="1"/>
</dbReference>
<sequence length="548" mass="61048">MKLSLMMPGVDDTGGGVASDQQNATMISGTDAARFLLQAQMTARPEDIAAVQELGPEGWLEAEFARPRGQTGVDWLTAEGFDKVTPEGEYFWPQYGDWMAWNQMLTGDDQMRKRAAFALSQFFVVSLDPIDGFWPPYMIAAYWDLLCKNAFGNFRDLLEKISLNAAMGLYLNTKGNLKEDEATGRRPDENYAREIMQLFTIGLYELNPDGTLKRDDNGEPIETYTQDDITNLARVFTGYDYNQKNVKRTDVEWLDYPVPSVDFALDPMALDAAEHSFLEVNFLGKHIPAGTHPSRKFPYVHDVLFNHPNVGPFFGRQMIQRLVKSNPSPSYVARVTAAFNDNGEGVRGDLKAVWKAVLLDPEARTVGTGDLDGKLREPVLRFAQWARTVGVEAETGTVWVFNTSRSDNALGQSPLRSPSVFNYFRPGYVPPQTAMARADATMPEFQLHNETSTAGYINFLQWMIRWGTDNMRPTYAPLLPLAHDTQALVDWLNLHFAAGQLSAETCAVIGTALASKGVTEDSADSDKKDLLASACLLVMASPEYLIQK</sequence>
<keyword evidence="2" id="KW-1185">Reference proteome</keyword>
<dbReference type="EMBL" id="BMGH01000001">
    <property type="protein sequence ID" value="GGC95315.1"/>
    <property type="molecule type" value="Genomic_DNA"/>
</dbReference>
<comment type="caution">
    <text evidence="1">The sequence shown here is derived from an EMBL/GenBank/DDBJ whole genome shotgun (WGS) entry which is preliminary data.</text>
</comment>